<protein>
    <submittedName>
        <fullName evidence="1">Uncharacterized protein</fullName>
    </submittedName>
</protein>
<proteinExistence type="predicted"/>
<organism evidence="1 2">
    <name type="scientific">Vermiconidia calcicola</name>
    <dbReference type="NCBI Taxonomy" id="1690605"/>
    <lineage>
        <taxon>Eukaryota</taxon>
        <taxon>Fungi</taxon>
        <taxon>Dikarya</taxon>
        <taxon>Ascomycota</taxon>
        <taxon>Pezizomycotina</taxon>
        <taxon>Dothideomycetes</taxon>
        <taxon>Dothideomycetidae</taxon>
        <taxon>Mycosphaerellales</taxon>
        <taxon>Extremaceae</taxon>
        <taxon>Vermiconidia</taxon>
    </lineage>
</organism>
<evidence type="ECO:0000313" key="2">
    <source>
        <dbReference type="Proteomes" id="UP001281147"/>
    </source>
</evidence>
<keyword evidence="2" id="KW-1185">Reference proteome</keyword>
<dbReference type="EMBL" id="JAUTXU010000029">
    <property type="protein sequence ID" value="KAK3718926.1"/>
    <property type="molecule type" value="Genomic_DNA"/>
</dbReference>
<accession>A0ACC3NL44</accession>
<evidence type="ECO:0000313" key="1">
    <source>
        <dbReference type="EMBL" id="KAK3718926.1"/>
    </source>
</evidence>
<gene>
    <name evidence="1" type="ORF">LTR37_004842</name>
</gene>
<dbReference type="Proteomes" id="UP001281147">
    <property type="component" value="Unassembled WGS sequence"/>
</dbReference>
<sequence>MATQTQLVTNGQTRNQDAQPGHSQPPSRNLPVRNKAHDSPAMPSKQGSDGAIPRPRSQTNGSSAGTKHDAPEGGLDKTPMPHPPSGTVGYTLKITIHRATHLAMGDAHAFSSDPYVLAQLNTHLPQRHSSDPKLRFRTKTVRKTTDVEWNAEWIVANVPSTGFRLKLRVYDEDPADHDDILGKVHIDVPSFDENWCGIKNQGYNLQLRDSSKRALAVRAVATVMRSTKHMRGELYVSIEMVGRTGEDGQHGRAYTLSPCRWIRHYSPILGRIANIKEPEKEKQAKDAETNCPVQKNINRYDFQANQMQLPGPVPLQLYHRFVEFKPWVKRMFTTSGVQGMVLGKALHHQHTRVYNFGRSTIWGSFPDGAREDVTRKFLELVHHDTGGRIFTYVLTLDAVFRFTETGREFGIDMLSKHTMHSDVSVYIAFSGEFFIRRRKHKDQPPPPSTAERSSQQDEKDHSEKRAHAEEDGSPDDDAPKNPSNYELFIDNDSGTYRPSAAMLPVLAEYLSACLPGLKVQTLDCQADQEKMAKLKGEQRERKKQGGQHIVYAQVSDSSSISSSDDERLDEVHDAFHSEQPRRNRHHNGGTSHSETLSALTKDLKLQQDAKIDKLGRNYGRHTRDDGEDVGPSVEER</sequence>
<reference evidence="1" key="1">
    <citation type="submission" date="2023-07" db="EMBL/GenBank/DDBJ databases">
        <title>Black Yeasts Isolated from many extreme environments.</title>
        <authorList>
            <person name="Coleine C."/>
            <person name="Stajich J.E."/>
            <person name="Selbmann L."/>
        </authorList>
    </citation>
    <scope>NUCLEOTIDE SEQUENCE</scope>
    <source>
        <strain evidence="1">CCFEE 5714</strain>
    </source>
</reference>
<comment type="caution">
    <text evidence="1">The sequence shown here is derived from an EMBL/GenBank/DDBJ whole genome shotgun (WGS) entry which is preliminary data.</text>
</comment>
<name>A0ACC3NL44_9PEZI</name>